<dbReference type="InterPro" id="IPR058781">
    <property type="entry name" value="HH_AprE-like"/>
</dbReference>
<feature type="coiled-coil region" evidence="10">
    <location>
        <begin position="263"/>
        <end position="290"/>
    </location>
</feature>
<evidence type="ECO:0000256" key="4">
    <source>
        <dbReference type="ARBA" id="ARBA00022475"/>
    </source>
</evidence>
<dbReference type="eggNOG" id="COG0845">
    <property type="taxonomic scope" value="Bacteria"/>
</dbReference>
<evidence type="ECO:0000313" key="13">
    <source>
        <dbReference type="EMBL" id="KFE34864.1"/>
    </source>
</evidence>
<evidence type="ECO:0000256" key="6">
    <source>
        <dbReference type="ARBA" id="ARBA00022692"/>
    </source>
</evidence>
<evidence type="ECO:0000256" key="1">
    <source>
        <dbReference type="ARBA" id="ARBA00004377"/>
    </source>
</evidence>
<dbReference type="InterPro" id="IPR050739">
    <property type="entry name" value="MFP"/>
</dbReference>
<comment type="caution">
    <text evidence="13">The sequence shown here is derived from an EMBL/GenBank/DDBJ whole genome shotgun (WGS) entry which is preliminary data.</text>
</comment>
<dbReference type="EMBL" id="AQRC01000008">
    <property type="protein sequence ID" value="KFE34864.1"/>
    <property type="molecule type" value="Genomic_DNA"/>
</dbReference>
<keyword evidence="6 9" id="KW-0812">Transmembrane</keyword>
<keyword evidence="7 9" id="KW-1133">Transmembrane helix</keyword>
<keyword evidence="5 9" id="KW-0997">Cell inner membrane</keyword>
<dbReference type="PANTHER" id="PTHR30386">
    <property type="entry name" value="MEMBRANE FUSION SUBUNIT OF EMRAB-TOLC MULTIDRUG EFFLUX PUMP"/>
    <property type="match status" value="1"/>
</dbReference>
<organism evidence="13 14">
    <name type="scientific">Thioclava atlantica</name>
    <dbReference type="NCBI Taxonomy" id="1317124"/>
    <lineage>
        <taxon>Bacteria</taxon>
        <taxon>Pseudomonadati</taxon>
        <taxon>Pseudomonadota</taxon>
        <taxon>Alphaproteobacteria</taxon>
        <taxon>Rhodobacterales</taxon>
        <taxon>Paracoccaceae</taxon>
        <taxon>Thioclava</taxon>
    </lineage>
</organism>
<dbReference type="PANTHER" id="PTHR30386:SF17">
    <property type="entry name" value="ALKALINE PROTEASE SECRETION PROTEIN APRE"/>
    <property type="match status" value="1"/>
</dbReference>
<dbReference type="GO" id="GO:0015031">
    <property type="term" value="P:protein transport"/>
    <property type="evidence" value="ECO:0007669"/>
    <property type="project" value="InterPro"/>
</dbReference>
<feature type="transmembrane region" description="Helical" evidence="9">
    <location>
        <begin position="22"/>
        <end position="43"/>
    </location>
</feature>
<keyword evidence="10" id="KW-0175">Coiled coil</keyword>
<dbReference type="RefSeq" id="WP_051855933.1">
    <property type="nucleotide sequence ID" value="NZ_AQRC01000008.1"/>
</dbReference>
<evidence type="ECO:0000256" key="8">
    <source>
        <dbReference type="ARBA" id="ARBA00023136"/>
    </source>
</evidence>
<evidence type="ECO:0000256" key="10">
    <source>
        <dbReference type="SAM" id="Coils"/>
    </source>
</evidence>
<evidence type="ECO:0000259" key="12">
    <source>
        <dbReference type="Pfam" id="PF26002"/>
    </source>
</evidence>
<sequence length="444" mass="48923">MSGKPAANDPARPSHGMNPKRLPALVGLVAIGILVAGFSLWLLSARLAGAVQANGRVEVDKNRQILQHPVGGVVERLLVKSGDFVREGQVLLRLDTDDERSQLAIVEASYFDLLASRARLTAERDGARKITFPARLTTLAPLRPEVGHLMSGQTSLFEARRHSFAQEQAFLAMQARQIDAQRAGIEAQITALDRQAALIAEELHVQHRLRARGLAQSSRVLALEREKAAIEGRSGALRAQRALVTVQKGEIALSATRLFLQRRETVEAELENTRAKVIELAEREQHLLREIARRELRAPANGVIHEIMIPGERAVLRPAEPALSLIEQDRPLVIIARLAPINIDEVTLGQNATLRFPGLSTRSTLELTGELSRISPDIVTDPTNGASYYQIEVAFDTHQFDDRHKGNLVPGMPAEVFLRTTNNSPARYLLSPFLDFFAEWGTTG</sequence>
<evidence type="ECO:0000259" key="11">
    <source>
        <dbReference type="Pfam" id="PF25994"/>
    </source>
</evidence>
<evidence type="ECO:0000313" key="14">
    <source>
        <dbReference type="Proteomes" id="UP000028607"/>
    </source>
</evidence>
<dbReference type="Pfam" id="PF25994">
    <property type="entry name" value="HH_AprE"/>
    <property type="match status" value="1"/>
</dbReference>
<name>A0A085TVW7_9RHOB</name>
<dbReference type="Gene3D" id="2.40.30.170">
    <property type="match status" value="1"/>
</dbReference>
<dbReference type="InterPro" id="IPR010129">
    <property type="entry name" value="T1SS_HlyD"/>
</dbReference>
<keyword evidence="4 9" id="KW-1003">Cell membrane</keyword>
<gene>
    <name evidence="13" type="ORF">DW2_11681</name>
</gene>
<evidence type="ECO:0000256" key="7">
    <source>
        <dbReference type="ARBA" id="ARBA00022989"/>
    </source>
</evidence>
<evidence type="ECO:0000256" key="3">
    <source>
        <dbReference type="ARBA" id="ARBA00022448"/>
    </source>
</evidence>
<accession>A0A085TVW7</accession>
<dbReference type="GO" id="GO:0005886">
    <property type="term" value="C:plasma membrane"/>
    <property type="evidence" value="ECO:0007669"/>
    <property type="project" value="UniProtKB-SubCell"/>
</dbReference>
<reference evidence="13 14" key="2">
    <citation type="journal article" date="2015" name="Antonie Van Leeuwenhoek">
        <title>Thioclava indica sp. nov., isolated from surface seawater of the Indian Ocean.</title>
        <authorList>
            <person name="Liu Y."/>
            <person name="Lai Q."/>
            <person name="Du J."/>
            <person name="Xu H."/>
            <person name="Jiang L."/>
            <person name="Shao Z."/>
        </authorList>
    </citation>
    <scope>NUCLEOTIDE SEQUENCE [LARGE SCALE GENOMIC DNA]</scope>
    <source>
        <strain evidence="13 14">13D2W-2</strain>
    </source>
</reference>
<comment type="similarity">
    <text evidence="2 9">Belongs to the membrane fusion protein (MFP) (TC 8.A.1) family.</text>
</comment>
<dbReference type="Pfam" id="PF26002">
    <property type="entry name" value="Beta-barrel_AprE"/>
    <property type="match status" value="1"/>
</dbReference>
<reference evidence="14" key="1">
    <citation type="submission" date="2013-04" db="EMBL/GenBank/DDBJ databases">
        <title>Thioclava sp. 13D2W-2 Genome Sequencing.</title>
        <authorList>
            <person name="Lai Q."/>
            <person name="Li G."/>
            <person name="Shao Z."/>
        </authorList>
    </citation>
    <scope>NUCLEOTIDE SEQUENCE [LARGE SCALE GENOMIC DNA]</scope>
    <source>
        <strain evidence="14">13D2W-2</strain>
    </source>
</reference>
<evidence type="ECO:0000256" key="5">
    <source>
        <dbReference type="ARBA" id="ARBA00022519"/>
    </source>
</evidence>
<dbReference type="STRING" id="1317124.DW2_11681"/>
<dbReference type="SUPFAM" id="SSF51230">
    <property type="entry name" value="Single hybrid motif"/>
    <property type="match status" value="1"/>
</dbReference>
<dbReference type="Gene3D" id="2.40.50.100">
    <property type="match status" value="1"/>
</dbReference>
<dbReference type="InterPro" id="IPR058982">
    <property type="entry name" value="Beta-barrel_AprE"/>
</dbReference>
<dbReference type="AlphaFoldDB" id="A0A085TVW7"/>
<dbReference type="PATRIC" id="fig|1317124.6.peg.2364"/>
<dbReference type="Proteomes" id="UP000028607">
    <property type="component" value="Unassembled WGS sequence"/>
</dbReference>
<comment type="subcellular location">
    <subcellularLocation>
        <location evidence="1 9">Cell inner membrane</location>
        <topology evidence="1 9">Single-pass membrane protein</topology>
    </subcellularLocation>
</comment>
<feature type="domain" description="AprE-like beta-barrel" evidence="12">
    <location>
        <begin position="332"/>
        <end position="420"/>
    </location>
</feature>
<feature type="domain" description="AprE-like long alpha-helical hairpin" evidence="11">
    <location>
        <begin position="100"/>
        <end position="284"/>
    </location>
</feature>
<keyword evidence="8 9" id="KW-0472">Membrane</keyword>
<dbReference type="NCBIfam" id="TIGR01843">
    <property type="entry name" value="type_I_hlyD"/>
    <property type="match status" value="1"/>
</dbReference>
<proteinExistence type="inferred from homology"/>
<dbReference type="PRINTS" id="PR01490">
    <property type="entry name" value="RTXTOXIND"/>
</dbReference>
<evidence type="ECO:0000256" key="9">
    <source>
        <dbReference type="RuleBase" id="RU365093"/>
    </source>
</evidence>
<keyword evidence="14" id="KW-1185">Reference proteome</keyword>
<keyword evidence="3 9" id="KW-0813">Transport</keyword>
<evidence type="ECO:0000256" key="2">
    <source>
        <dbReference type="ARBA" id="ARBA00009477"/>
    </source>
</evidence>
<dbReference type="OrthoDB" id="9810980at2"/>
<dbReference type="InterPro" id="IPR011053">
    <property type="entry name" value="Single_hybrid_motif"/>
</dbReference>
<protein>
    <recommendedName>
        <fullName evidence="9">Membrane fusion protein (MFP) family protein</fullName>
    </recommendedName>
</protein>